<sequence length="83" mass="9713">MTLVDMTKTTVAKQRETIEFVYHKALILCFYSFLRNDLGIHAVQANYSTNALFLILLSYSAFSFTYAKQQHRIVNLTRQYIDL</sequence>
<protein>
    <submittedName>
        <fullName evidence="2">Uncharacterized protein</fullName>
    </submittedName>
</protein>
<keyword evidence="1" id="KW-1133">Transmembrane helix</keyword>
<accession>J1J7P1</accession>
<proteinExistence type="predicted"/>
<dbReference type="PATRIC" id="fig|1094563.3.peg.540"/>
<evidence type="ECO:0000313" key="3">
    <source>
        <dbReference type="Proteomes" id="UP000008947"/>
    </source>
</evidence>
<keyword evidence="1" id="KW-0812">Transmembrane</keyword>
<comment type="caution">
    <text evidence="2">The sequence shown here is derived from an EMBL/GenBank/DDBJ whole genome shotgun (WGS) entry which is preliminary data.</text>
</comment>
<keyword evidence="3" id="KW-1185">Reference proteome</keyword>
<organism evidence="2 3">
    <name type="scientific">Candidatus Bartonella washoeensis Sb944nv</name>
    <dbReference type="NCBI Taxonomy" id="1094563"/>
    <lineage>
        <taxon>Bacteria</taxon>
        <taxon>Pseudomonadati</taxon>
        <taxon>Pseudomonadota</taxon>
        <taxon>Alphaproteobacteria</taxon>
        <taxon>Hyphomicrobiales</taxon>
        <taxon>Bartonellaceae</taxon>
        <taxon>Bartonella</taxon>
    </lineage>
</organism>
<keyword evidence="1" id="KW-0472">Membrane</keyword>
<dbReference type="HOGENOM" id="CLU_2535802_0_0_5"/>
<reference evidence="2 3" key="1">
    <citation type="submission" date="2012-03" db="EMBL/GenBank/DDBJ databases">
        <title>The Genome Sequence of Bartonella washoensis Sb944nv.</title>
        <authorList>
            <consortium name="The Broad Institute Genome Sequencing Platform"/>
            <consortium name="The Broad Institute Genome Sequencing Center for Infectious Disease"/>
            <person name="Feldgarden M."/>
            <person name="Kirby J."/>
            <person name="Kosoy M."/>
            <person name="Birtles R."/>
            <person name="Probert W.S."/>
            <person name="Chiaraviglio L."/>
            <person name="Young S.K."/>
            <person name="Zeng Q."/>
            <person name="Gargeya S."/>
            <person name="Fitzgerald M."/>
            <person name="Haas B."/>
            <person name="Abouelleil A."/>
            <person name="Alvarado L."/>
            <person name="Arachchi H.M."/>
            <person name="Berlin A."/>
            <person name="Chapman S.B."/>
            <person name="Gearin G."/>
            <person name="Goldberg J."/>
            <person name="Griggs A."/>
            <person name="Gujja S."/>
            <person name="Hansen M."/>
            <person name="Heiman D."/>
            <person name="Howarth C."/>
            <person name="Larimer J."/>
            <person name="Lui A."/>
            <person name="MacDonald P.J.P."/>
            <person name="McCowen C."/>
            <person name="Montmayeur A."/>
            <person name="Murphy C."/>
            <person name="Neiman D."/>
            <person name="Pearson M."/>
            <person name="Priest M."/>
            <person name="Roberts A."/>
            <person name="Saif S."/>
            <person name="Shea T."/>
            <person name="Sisk P."/>
            <person name="Stolte C."/>
            <person name="Sykes S."/>
            <person name="Wortman J."/>
            <person name="Nusbaum C."/>
            <person name="Birren B."/>
        </authorList>
    </citation>
    <scope>NUCLEOTIDE SEQUENCE [LARGE SCALE GENOMIC DNA]</scope>
    <source>
        <strain evidence="2 3">Sb944nv</strain>
    </source>
</reference>
<evidence type="ECO:0000313" key="2">
    <source>
        <dbReference type="EMBL" id="EJF80287.1"/>
    </source>
</evidence>
<evidence type="ECO:0000256" key="1">
    <source>
        <dbReference type="SAM" id="Phobius"/>
    </source>
</evidence>
<feature type="transmembrane region" description="Helical" evidence="1">
    <location>
        <begin position="47"/>
        <end position="67"/>
    </location>
</feature>
<dbReference type="AlphaFoldDB" id="J1J7P1"/>
<dbReference type="EMBL" id="AILU01000013">
    <property type="protein sequence ID" value="EJF80287.1"/>
    <property type="molecule type" value="Genomic_DNA"/>
</dbReference>
<name>J1J7P1_9HYPH</name>
<gene>
    <name evidence="2" type="ORF">MCQ_00500</name>
</gene>
<dbReference type="Proteomes" id="UP000008947">
    <property type="component" value="Unassembled WGS sequence"/>
</dbReference>